<dbReference type="Pfam" id="PF01312">
    <property type="entry name" value="Bac_export_2"/>
    <property type="match status" value="1"/>
</dbReference>
<proteinExistence type="inferred from homology"/>
<evidence type="ECO:0000256" key="11">
    <source>
        <dbReference type="ARBA" id="ARBA00023225"/>
    </source>
</evidence>
<keyword evidence="11 13" id="KW-1006">Bacterial flagellum protein export</keyword>
<dbReference type="GO" id="GO:0005886">
    <property type="term" value="C:plasma membrane"/>
    <property type="evidence" value="ECO:0007669"/>
    <property type="project" value="UniProtKB-SubCell"/>
</dbReference>
<evidence type="ECO:0000256" key="3">
    <source>
        <dbReference type="ARBA" id="ARBA00021622"/>
    </source>
</evidence>
<dbReference type="EMBL" id="FRDI01000010">
    <property type="protein sequence ID" value="SHN68527.1"/>
    <property type="molecule type" value="Genomic_DNA"/>
</dbReference>
<evidence type="ECO:0000256" key="14">
    <source>
        <dbReference type="SAM" id="MobiDB-lite"/>
    </source>
</evidence>
<dbReference type="Gene3D" id="3.40.1690.10">
    <property type="entry name" value="secretion proteins EscU"/>
    <property type="match status" value="1"/>
</dbReference>
<comment type="similarity">
    <text evidence="2 13">Belongs to the type III secretion exporter family.</text>
</comment>
<accession>A0A1M7TCY1</accession>
<dbReference type="PANTHER" id="PTHR30531">
    <property type="entry name" value="FLAGELLAR BIOSYNTHETIC PROTEIN FLHB"/>
    <property type="match status" value="1"/>
</dbReference>
<evidence type="ECO:0000256" key="12">
    <source>
        <dbReference type="ARBA" id="ARBA00025078"/>
    </source>
</evidence>
<dbReference type="RefSeq" id="WP_072697534.1">
    <property type="nucleotide sequence ID" value="NZ_FRDI01000010.1"/>
</dbReference>
<feature type="transmembrane region" description="Helical" evidence="13">
    <location>
        <begin position="195"/>
        <end position="213"/>
    </location>
</feature>
<feature type="transmembrane region" description="Helical" evidence="13">
    <location>
        <begin position="144"/>
        <end position="165"/>
    </location>
</feature>
<keyword evidence="7 13" id="KW-1005">Bacterial flagellum biogenesis</keyword>
<dbReference type="InterPro" id="IPR006135">
    <property type="entry name" value="T3SS_substrate_exporter"/>
</dbReference>
<dbReference type="FunFam" id="3.40.1690.10:FF:000001">
    <property type="entry name" value="Flagellar biosynthetic protein FlhB"/>
    <property type="match status" value="1"/>
</dbReference>
<comment type="subcellular location">
    <subcellularLocation>
        <location evidence="1">Cell membrane</location>
        <topology evidence="1">Multi-pass membrane protein</topology>
    </subcellularLocation>
</comment>
<evidence type="ECO:0000256" key="10">
    <source>
        <dbReference type="ARBA" id="ARBA00023136"/>
    </source>
</evidence>
<keyword evidence="5 13" id="KW-1003">Cell membrane</keyword>
<dbReference type="AlphaFoldDB" id="A0A1M7TCY1"/>
<keyword evidence="15" id="KW-0966">Cell projection</keyword>
<dbReference type="NCBIfam" id="TIGR00328">
    <property type="entry name" value="flhB"/>
    <property type="match status" value="1"/>
</dbReference>
<keyword evidence="8 13" id="KW-0653">Protein transport</keyword>
<keyword evidence="6 13" id="KW-0812">Transmembrane</keyword>
<dbReference type="STRING" id="1121455.SAMN02745728_01845"/>
<evidence type="ECO:0000256" key="4">
    <source>
        <dbReference type="ARBA" id="ARBA00022448"/>
    </source>
</evidence>
<keyword evidence="10 13" id="KW-0472">Membrane</keyword>
<dbReference type="GO" id="GO:0009306">
    <property type="term" value="P:protein secretion"/>
    <property type="evidence" value="ECO:0007669"/>
    <property type="project" value="InterPro"/>
</dbReference>
<evidence type="ECO:0000256" key="6">
    <source>
        <dbReference type="ARBA" id="ARBA00022692"/>
    </source>
</evidence>
<dbReference type="OrthoDB" id="9807950at2"/>
<name>A0A1M7TCY1_9BACT</name>
<evidence type="ECO:0000256" key="7">
    <source>
        <dbReference type="ARBA" id="ARBA00022795"/>
    </source>
</evidence>
<dbReference type="Gene3D" id="6.10.250.2080">
    <property type="match status" value="1"/>
</dbReference>
<evidence type="ECO:0000313" key="16">
    <source>
        <dbReference type="Proteomes" id="UP000186469"/>
    </source>
</evidence>
<evidence type="ECO:0000256" key="2">
    <source>
        <dbReference type="ARBA" id="ARBA00010690"/>
    </source>
</evidence>
<keyword evidence="16" id="KW-1185">Reference proteome</keyword>
<dbReference type="InterPro" id="IPR006136">
    <property type="entry name" value="FlhB"/>
</dbReference>
<dbReference type="Proteomes" id="UP000186469">
    <property type="component" value="Unassembled WGS sequence"/>
</dbReference>
<evidence type="ECO:0000256" key="13">
    <source>
        <dbReference type="RuleBase" id="RU364091"/>
    </source>
</evidence>
<evidence type="ECO:0000256" key="5">
    <source>
        <dbReference type="ARBA" id="ARBA00022475"/>
    </source>
</evidence>
<feature type="region of interest" description="Disordered" evidence="14">
    <location>
        <begin position="1"/>
        <end position="23"/>
    </location>
</feature>
<keyword evidence="4 13" id="KW-0813">Transport</keyword>
<dbReference type="PANTHER" id="PTHR30531:SF12">
    <property type="entry name" value="FLAGELLAR BIOSYNTHETIC PROTEIN FLHB"/>
    <property type="match status" value="1"/>
</dbReference>
<comment type="function">
    <text evidence="12 13">Required for formation of the rod structure in the basal body of the flagellar apparatus. Together with FliI and FliH, may constitute the export apparatus of flagellin.</text>
</comment>
<reference evidence="15 16" key="1">
    <citation type="submission" date="2016-12" db="EMBL/GenBank/DDBJ databases">
        <authorList>
            <person name="Song W.-J."/>
            <person name="Kurnit D.M."/>
        </authorList>
    </citation>
    <scope>NUCLEOTIDE SEQUENCE [LARGE SCALE GENOMIC DNA]</scope>
    <source>
        <strain evidence="15 16">DSM 11393</strain>
    </source>
</reference>
<keyword evidence="15" id="KW-0282">Flagellum</keyword>
<dbReference type="GO" id="GO:0044780">
    <property type="term" value="P:bacterial-type flagellum assembly"/>
    <property type="evidence" value="ECO:0007669"/>
    <property type="project" value="InterPro"/>
</dbReference>
<feature type="transmembrane region" description="Helical" evidence="13">
    <location>
        <begin position="35"/>
        <end position="53"/>
    </location>
</feature>
<feature type="transmembrane region" description="Helical" evidence="13">
    <location>
        <begin position="89"/>
        <end position="108"/>
    </location>
</feature>
<evidence type="ECO:0000256" key="9">
    <source>
        <dbReference type="ARBA" id="ARBA00022989"/>
    </source>
</evidence>
<organism evidence="15 16">
    <name type="scientific">Desulfovibrio litoralis DSM 11393</name>
    <dbReference type="NCBI Taxonomy" id="1121455"/>
    <lineage>
        <taxon>Bacteria</taxon>
        <taxon>Pseudomonadati</taxon>
        <taxon>Thermodesulfobacteriota</taxon>
        <taxon>Desulfovibrionia</taxon>
        <taxon>Desulfovibrionales</taxon>
        <taxon>Desulfovibrionaceae</taxon>
        <taxon>Desulfovibrio</taxon>
    </lineage>
</organism>
<dbReference type="PRINTS" id="PR00950">
    <property type="entry name" value="TYPE3IMSPROT"/>
</dbReference>
<dbReference type="InterPro" id="IPR029025">
    <property type="entry name" value="T3SS_substrate_exporter_C"/>
</dbReference>
<evidence type="ECO:0000256" key="8">
    <source>
        <dbReference type="ARBA" id="ARBA00022927"/>
    </source>
</evidence>
<evidence type="ECO:0000313" key="15">
    <source>
        <dbReference type="EMBL" id="SHN68527.1"/>
    </source>
</evidence>
<dbReference type="SUPFAM" id="SSF160544">
    <property type="entry name" value="EscU C-terminal domain-like"/>
    <property type="match status" value="1"/>
</dbReference>
<feature type="compositionally biased region" description="Basic and acidic residues" evidence="14">
    <location>
        <begin position="7"/>
        <end position="22"/>
    </location>
</feature>
<evidence type="ECO:0000256" key="1">
    <source>
        <dbReference type="ARBA" id="ARBA00004651"/>
    </source>
</evidence>
<protein>
    <recommendedName>
        <fullName evidence="3 13">Flagellar biosynthetic protein FlhB</fullName>
    </recommendedName>
</protein>
<keyword evidence="9 13" id="KW-1133">Transmembrane helix</keyword>
<gene>
    <name evidence="13" type="primary">flhB</name>
    <name evidence="15" type="ORF">SAMN02745728_01845</name>
</gene>
<keyword evidence="15" id="KW-0969">Cilium</keyword>
<sequence>MGQSDPSKTEEATPKRVDKSRQEGNVIKSQEVSKAITVLAGLVGAILWMPYMGRELEGLFRHFLTAPTLKFSPTLQEMTAMGEWLSWEIAKLVLPIILFIGFWAYLVLRWQVGSLWTTKVFVPKLSKFNVLSGLKRMFFSSQTFIRLGRSLLQAIVIGIAPWLVIRKEMDSFITLYYSTAAGVASYLLDMSKKMVTYALVPMIIIAAVDYWYTRWNYFEQLKMTKDEIKDERKQSEGDPIIKSKQRQKMMQAMAKRMMQEVPKADVIVTNPTHIAVALRYDQQEAPAPIVVAKGADRVAEKIKEIAREHKVPIRENKPLARALYSQVEIGDVIPEDLYKVVASLLAQIWKMKGKYQQ</sequence>